<evidence type="ECO:0000256" key="6">
    <source>
        <dbReference type="ARBA" id="ARBA00022989"/>
    </source>
</evidence>
<dbReference type="PANTHER" id="PTHR23502">
    <property type="entry name" value="MAJOR FACILITATOR SUPERFAMILY"/>
    <property type="match status" value="1"/>
</dbReference>
<keyword evidence="7 8" id="KW-0472">Membrane</keyword>
<proteinExistence type="inferred from homology"/>
<dbReference type="GO" id="GO:1990961">
    <property type="term" value="P:xenobiotic detoxification by transmembrane export across the plasma membrane"/>
    <property type="evidence" value="ECO:0007669"/>
    <property type="project" value="InterPro"/>
</dbReference>
<name>A0A2T5VI68_9HYPH</name>
<feature type="transmembrane region" description="Helical" evidence="8">
    <location>
        <begin position="81"/>
        <end position="100"/>
    </location>
</feature>
<dbReference type="InterPro" id="IPR020846">
    <property type="entry name" value="MFS_dom"/>
</dbReference>
<feature type="transmembrane region" description="Helical" evidence="8">
    <location>
        <begin position="375"/>
        <end position="397"/>
    </location>
</feature>
<organism evidence="10 11">
    <name type="scientific">Breoghania corrubedonensis</name>
    <dbReference type="NCBI Taxonomy" id="665038"/>
    <lineage>
        <taxon>Bacteria</taxon>
        <taxon>Pseudomonadati</taxon>
        <taxon>Pseudomonadota</taxon>
        <taxon>Alphaproteobacteria</taxon>
        <taxon>Hyphomicrobiales</taxon>
        <taxon>Stappiaceae</taxon>
        <taxon>Breoghania</taxon>
    </lineage>
</organism>
<evidence type="ECO:0000256" key="3">
    <source>
        <dbReference type="ARBA" id="ARBA00022448"/>
    </source>
</evidence>
<feature type="transmembrane region" description="Helical" evidence="8">
    <location>
        <begin position="285"/>
        <end position="305"/>
    </location>
</feature>
<dbReference type="GO" id="GO:0005886">
    <property type="term" value="C:plasma membrane"/>
    <property type="evidence" value="ECO:0007669"/>
    <property type="project" value="UniProtKB-SubCell"/>
</dbReference>
<feature type="transmembrane region" description="Helical" evidence="8">
    <location>
        <begin position="311"/>
        <end position="338"/>
    </location>
</feature>
<feature type="transmembrane region" description="Helical" evidence="8">
    <location>
        <begin position="255"/>
        <end position="273"/>
    </location>
</feature>
<keyword evidence="8" id="KW-0997">Cell inner membrane</keyword>
<dbReference type="PANTHER" id="PTHR23502:SF132">
    <property type="entry name" value="POLYAMINE TRANSPORTER 2-RELATED"/>
    <property type="match status" value="1"/>
</dbReference>
<feature type="transmembrane region" description="Helical" evidence="8">
    <location>
        <begin position="350"/>
        <end position="369"/>
    </location>
</feature>
<dbReference type="OrthoDB" id="9800416at2"/>
<dbReference type="RefSeq" id="WP_107988880.1">
    <property type="nucleotide sequence ID" value="NZ_QAYG01000001.1"/>
</dbReference>
<comment type="subcellular location">
    <subcellularLocation>
        <location evidence="8">Cell inner membrane</location>
        <topology evidence="8">Multi-pass membrane protein</topology>
    </subcellularLocation>
    <subcellularLocation>
        <location evidence="1">Cell membrane</location>
        <topology evidence="1">Multi-pass membrane protein</topology>
    </subcellularLocation>
</comment>
<feature type="transmembrane region" description="Helical" evidence="8">
    <location>
        <begin position="139"/>
        <end position="164"/>
    </location>
</feature>
<dbReference type="PROSITE" id="PS50850">
    <property type="entry name" value="MFS"/>
    <property type="match status" value="1"/>
</dbReference>
<evidence type="ECO:0000256" key="1">
    <source>
        <dbReference type="ARBA" id="ARBA00004651"/>
    </source>
</evidence>
<dbReference type="InterPro" id="IPR011701">
    <property type="entry name" value="MFS"/>
</dbReference>
<keyword evidence="5 8" id="KW-0812">Transmembrane</keyword>
<evidence type="ECO:0000256" key="5">
    <source>
        <dbReference type="ARBA" id="ARBA00022692"/>
    </source>
</evidence>
<keyword evidence="4" id="KW-1003">Cell membrane</keyword>
<dbReference type="EMBL" id="QAYG01000001">
    <property type="protein sequence ID" value="PTW63453.1"/>
    <property type="molecule type" value="Genomic_DNA"/>
</dbReference>
<dbReference type="InterPro" id="IPR004812">
    <property type="entry name" value="Efflux_drug-R_Bcr/CmlA"/>
</dbReference>
<sequence length="406" mass="43287">MQISPPPPVMSERRTAILGAALVAIGPISMALYTPAMPTLAAVFDTSPSVIKLTLTAYFAGFALTQLICGPLTDAYGRRPVTLWFLALYLVATAVATWAPTVEWLIVARLIQGVGAAVGMAVSRAIVRDQYIGQASSRILNAVGMMLAVGPAVSPTIGGITLTLFGWQQIFYFMILYGVALGLAVFFLLPETNTAPDPTRAHPRRLVNAYLTLCVTPVFLRPSLFIGLSLGCIYTMATIIPFVMIEHVGLTPAQFGFGMMLQSACYFSGTIVTSRLMRRFDADNLVPWSIAGMLVAMSLLAVMLHQPDFGYLMVMGPIGLFTFSLAHAIPATTTWALASFPRMAGSAASMMGFIQFGSGFAGSIVAAWIGDPVLAMATVAPAMPVIGVIAYVVLGLVMRRQSPARM</sequence>
<evidence type="ECO:0000259" key="9">
    <source>
        <dbReference type="PROSITE" id="PS50850"/>
    </source>
</evidence>
<gene>
    <name evidence="10" type="ORF">C8N35_1011507</name>
</gene>
<dbReference type="InterPro" id="IPR036259">
    <property type="entry name" value="MFS_trans_sf"/>
</dbReference>
<feature type="transmembrane region" description="Helical" evidence="8">
    <location>
        <begin position="210"/>
        <end position="243"/>
    </location>
</feature>
<dbReference type="Pfam" id="PF07690">
    <property type="entry name" value="MFS_1"/>
    <property type="match status" value="1"/>
</dbReference>
<comment type="caution">
    <text evidence="10">The sequence shown here is derived from an EMBL/GenBank/DDBJ whole genome shotgun (WGS) entry which is preliminary data.</text>
</comment>
<dbReference type="Proteomes" id="UP000244081">
    <property type="component" value="Unassembled WGS sequence"/>
</dbReference>
<keyword evidence="3 8" id="KW-0813">Transport</keyword>
<comment type="similarity">
    <text evidence="2 8">Belongs to the major facilitator superfamily. Bcr/CmlA family.</text>
</comment>
<dbReference type="Gene3D" id="1.20.1720.10">
    <property type="entry name" value="Multidrug resistance protein D"/>
    <property type="match status" value="1"/>
</dbReference>
<dbReference type="SUPFAM" id="SSF103473">
    <property type="entry name" value="MFS general substrate transporter"/>
    <property type="match status" value="1"/>
</dbReference>
<evidence type="ECO:0000256" key="8">
    <source>
        <dbReference type="RuleBase" id="RU365088"/>
    </source>
</evidence>
<dbReference type="AlphaFoldDB" id="A0A2T5VI68"/>
<evidence type="ECO:0000313" key="11">
    <source>
        <dbReference type="Proteomes" id="UP000244081"/>
    </source>
</evidence>
<keyword evidence="11" id="KW-1185">Reference proteome</keyword>
<evidence type="ECO:0000256" key="7">
    <source>
        <dbReference type="ARBA" id="ARBA00023136"/>
    </source>
</evidence>
<evidence type="ECO:0000256" key="4">
    <source>
        <dbReference type="ARBA" id="ARBA00022475"/>
    </source>
</evidence>
<protein>
    <recommendedName>
        <fullName evidence="8">Bcr/CflA family efflux transporter</fullName>
    </recommendedName>
</protein>
<evidence type="ECO:0000256" key="2">
    <source>
        <dbReference type="ARBA" id="ARBA00006236"/>
    </source>
</evidence>
<feature type="transmembrane region" description="Helical" evidence="8">
    <location>
        <begin position="106"/>
        <end position="127"/>
    </location>
</feature>
<dbReference type="PRINTS" id="PR01036">
    <property type="entry name" value="TCRTETB"/>
</dbReference>
<dbReference type="CDD" id="cd17320">
    <property type="entry name" value="MFS_MdfA_MDR_like"/>
    <property type="match status" value="1"/>
</dbReference>
<evidence type="ECO:0000313" key="10">
    <source>
        <dbReference type="EMBL" id="PTW63453.1"/>
    </source>
</evidence>
<keyword evidence="6 8" id="KW-1133">Transmembrane helix</keyword>
<comment type="caution">
    <text evidence="8">Lacks conserved residue(s) required for the propagation of feature annotation.</text>
</comment>
<reference evidence="10 11" key="1">
    <citation type="submission" date="2018-04" db="EMBL/GenBank/DDBJ databases">
        <title>Genomic Encyclopedia of Archaeal and Bacterial Type Strains, Phase II (KMG-II): from individual species to whole genera.</title>
        <authorList>
            <person name="Goeker M."/>
        </authorList>
    </citation>
    <scope>NUCLEOTIDE SEQUENCE [LARGE SCALE GENOMIC DNA]</scope>
    <source>
        <strain evidence="10 11">DSM 23382</strain>
    </source>
</reference>
<accession>A0A2T5VI68</accession>
<feature type="domain" description="Major facilitator superfamily (MFS) profile" evidence="9">
    <location>
        <begin position="15"/>
        <end position="402"/>
    </location>
</feature>
<feature type="transmembrane region" description="Helical" evidence="8">
    <location>
        <begin position="170"/>
        <end position="189"/>
    </location>
</feature>
<feature type="transmembrane region" description="Helical" evidence="8">
    <location>
        <begin position="50"/>
        <end position="69"/>
    </location>
</feature>
<dbReference type="NCBIfam" id="TIGR00710">
    <property type="entry name" value="efflux_Bcr_CflA"/>
    <property type="match status" value="1"/>
</dbReference>
<dbReference type="GO" id="GO:0042910">
    <property type="term" value="F:xenobiotic transmembrane transporter activity"/>
    <property type="evidence" value="ECO:0007669"/>
    <property type="project" value="InterPro"/>
</dbReference>